<evidence type="ECO:0000256" key="6">
    <source>
        <dbReference type="ARBA" id="ARBA00022989"/>
    </source>
</evidence>
<dbReference type="AlphaFoldDB" id="A0A840U5Q3"/>
<comment type="similarity">
    <text evidence="2">Belongs to the ABC-2 integral membrane protein family.</text>
</comment>
<keyword evidence="3" id="KW-0813">Transport</keyword>
<proteinExistence type="inferred from homology"/>
<dbReference type="GO" id="GO:0140359">
    <property type="term" value="F:ABC-type transporter activity"/>
    <property type="evidence" value="ECO:0007669"/>
    <property type="project" value="InterPro"/>
</dbReference>
<keyword evidence="6 8" id="KW-1133">Transmembrane helix</keyword>
<evidence type="ECO:0000313" key="11">
    <source>
        <dbReference type="Proteomes" id="UP000591735"/>
    </source>
</evidence>
<evidence type="ECO:0000256" key="3">
    <source>
        <dbReference type="ARBA" id="ARBA00022448"/>
    </source>
</evidence>
<dbReference type="InterPro" id="IPR047817">
    <property type="entry name" value="ABC2_TM_bact-type"/>
</dbReference>
<sequence length="391" mass="42916">MTGMGALIRKELLLLLRDPHGLLLLFVMPAIFVLIMTFALQNQYSMSRDVTIDFLLVNEDDGGLSRAFARQLGNMSPLNRQERDLGWQDMQALARQGEVKFLVRIRPGFQDRLGQRQPAVEVVLAPGLSPVFVSVVEARLTELLNRFYLRLRLATLPGVQSSFEARASDLMETRSLYDDSGALPSSVQQNVPAWLLFAMFFIAVPLSTTLISERQQGTLLRLRSMGVGAGRVLFGKVIPFFLVNLLQVVLMFLIGLYLIPLLGGDRLTLGAHPAGLVLVSVAASLAAVSYALLVAQITRTIEQATIVSAVFNIIMAALGGVMVPRFLMPDLMQQVGGYSPMAWGLEGYFDILLRNGTVVDVLPEVGALLAFAALMLALAVWRYRRVGPEQG</sequence>
<dbReference type="RefSeq" id="WP_183699934.1">
    <property type="nucleotide sequence ID" value="NZ_JACHFE010000002.1"/>
</dbReference>
<keyword evidence="5 8" id="KW-0812">Transmembrane</keyword>
<name>A0A840U5Q3_9GAMM</name>
<evidence type="ECO:0000256" key="1">
    <source>
        <dbReference type="ARBA" id="ARBA00004651"/>
    </source>
</evidence>
<feature type="transmembrane region" description="Helical" evidence="8">
    <location>
        <begin position="306"/>
        <end position="327"/>
    </location>
</feature>
<organism evidence="10 11">
    <name type="scientific">Marinobacter oulmenensis</name>
    <dbReference type="NCBI Taxonomy" id="643747"/>
    <lineage>
        <taxon>Bacteria</taxon>
        <taxon>Pseudomonadati</taxon>
        <taxon>Pseudomonadota</taxon>
        <taxon>Gammaproteobacteria</taxon>
        <taxon>Pseudomonadales</taxon>
        <taxon>Marinobacteraceae</taxon>
        <taxon>Marinobacter</taxon>
    </lineage>
</organism>
<dbReference type="InterPro" id="IPR013525">
    <property type="entry name" value="ABC2_TM"/>
</dbReference>
<evidence type="ECO:0000259" key="9">
    <source>
        <dbReference type="PROSITE" id="PS51012"/>
    </source>
</evidence>
<protein>
    <submittedName>
        <fullName evidence="10">ABC-2 type transport system permease protein</fullName>
    </submittedName>
</protein>
<feature type="domain" description="ABC transmembrane type-2" evidence="9">
    <location>
        <begin position="133"/>
        <end position="386"/>
    </location>
</feature>
<reference evidence="10 11" key="1">
    <citation type="submission" date="2020-08" db="EMBL/GenBank/DDBJ databases">
        <title>Genomic Encyclopedia of Type Strains, Phase IV (KMG-IV): sequencing the most valuable type-strain genomes for metagenomic binning, comparative biology and taxonomic classification.</title>
        <authorList>
            <person name="Goeker M."/>
        </authorList>
    </citation>
    <scope>NUCLEOTIDE SEQUENCE [LARGE SCALE GENOMIC DNA]</scope>
    <source>
        <strain evidence="10 11">DSM 22359</strain>
    </source>
</reference>
<keyword evidence="4" id="KW-1003">Cell membrane</keyword>
<feature type="transmembrane region" description="Helical" evidence="8">
    <location>
        <begin position="193"/>
        <end position="212"/>
    </location>
</feature>
<dbReference type="InterPro" id="IPR051449">
    <property type="entry name" value="ABC-2_transporter_component"/>
</dbReference>
<dbReference type="PROSITE" id="PS51012">
    <property type="entry name" value="ABC_TM2"/>
    <property type="match status" value="1"/>
</dbReference>
<dbReference type="Gene3D" id="3.40.1710.10">
    <property type="entry name" value="abc type-2 transporter like domain"/>
    <property type="match status" value="1"/>
</dbReference>
<evidence type="ECO:0000256" key="2">
    <source>
        <dbReference type="ARBA" id="ARBA00007783"/>
    </source>
</evidence>
<gene>
    <name evidence="10" type="ORF">HNR38_000744</name>
</gene>
<dbReference type="EMBL" id="JACHFE010000002">
    <property type="protein sequence ID" value="MBB5320272.1"/>
    <property type="molecule type" value="Genomic_DNA"/>
</dbReference>
<evidence type="ECO:0000313" key="10">
    <source>
        <dbReference type="EMBL" id="MBB5320272.1"/>
    </source>
</evidence>
<dbReference type="PANTHER" id="PTHR30294:SF38">
    <property type="entry name" value="TRANSPORT PERMEASE PROTEIN"/>
    <property type="match status" value="1"/>
</dbReference>
<evidence type="ECO:0000256" key="4">
    <source>
        <dbReference type="ARBA" id="ARBA00022475"/>
    </source>
</evidence>
<dbReference type="Proteomes" id="UP000591735">
    <property type="component" value="Unassembled WGS sequence"/>
</dbReference>
<dbReference type="GO" id="GO:0005886">
    <property type="term" value="C:plasma membrane"/>
    <property type="evidence" value="ECO:0007669"/>
    <property type="project" value="UniProtKB-SubCell"/>
</dbReference>
<accession>A0A840U5Q3</accession>
<dbReference type="PANTHER" id="PTHR30294">
    <property type="entry name" value="MEMBRANE COMPONENT OF ABC TRANSPORTER YHHJ-RELATED"/>
    <property type="match status" value="1"/>
</dbReference>
<feature type="transmembrane region" description="Helical" evidence="8">
    <location>
        <begin position="21"/>
        <end position="40"/>
    </location>
</feature>
<feature type="transmembrane region" description="Helical" evidence="8">
    <location>
        <begin position="233"/>
        <end position="259"/>
    </location>
</feature>
<evidence type="ECO:0000256" key="7">
    <source>
        <dbReference type="ARBA" id="ARBA00023136"/>
    </source>
</evidence>
<feature type="transmembrane region" description="Helical" evidence="8">
    <location>
        <begin position="361"/>
        <end position="381"/>
    </location>
</feature>
<evidence type="ECO:0000256" key="8">
    <source>
        <dbReference type="SAM" id="Phobius"/>
    </source>
</evidence>
<feature type="transmembrane region" description="Helical" evidence="8">
    <location>
        <begin position="271"/>
        <end position="294"/>
    </location>
</feature>
<comment type="subcellular location">
    <subcellularLocation>
        <location evidence="1">Cell membrane</location>
        <topology evidence="1">Multi-pass membrane protein</topology>
    </subcellularLocation>
</comment>
<comment type="caution">
    <text evidence="10">The sequence shown here is derived from an EMBL/GenBank/DDBJ whole genome shotgun (WGS) entry which is preliminary data.</text>
</comment>
<dbReference type="Pfam" id="PF12698">
    <property type="entry name" value="ABC2_membrane_3"/>
    <property type="match status" value="1"/>
</dbReference>
<evidence type="ECO:0000256" key="5">
    <source>
        <dbReference type="ARBA" id="ARBA00022692"/>
    </source>
</evidence>
<keyword evidence="11" id="KW-1185">Reference proteome</keyword>
<keyword evidence="7 8" id="KW-0472">Membrane</keyword>